<evidence type="ECO:0000259" key="1">
    <source>
        <dbReference type="Pfam" id="PF25568"/>
    </source>
</evidence>
<accession>A0A059AI59</accession>
<dbReference type="AlphaFoldDB" id="A0A059AI59"/>
<protein>
    <recommendedName>
        <fullName evidence="1">AAA+ ATPase At3g28540-like C-terminal domain-containing protein</fullName>
    </recommendedName>
</protein>
<dbReference type="Gene3D" id="3.40.50.300">
    <property type="entry name" value="P-loop containing nucleotide triphosphate hydrolases"/>
    <property type="match status" value="1"/>
</dbReference>
<feature type="domain" description="AAA+ ATPase At3g28540-like C-terminal" evidence="1">
    <location>
        <begin position="285"/>
        <end position="352"/>
    </location>
</feature>
<evidence type="ECO:0000313" key="2">
    <source>
        <dbReference type="EMBL" id="KCW53075.1"/>
    </source>
</evidence>
<name>A0A059AI59_EUCGR</name>
<dbReference type="EMBL" id="KK198762">
    <property type="protein sequence ID" value="KCW53075.1"/>
    <property type="molecule type" value="Genomic_DNA"/>
</dbReference>
<dbReference type="SUPFAM" id="SSF52540">
    <property type="entry name" value="P-loop containing nucleoside triphosphate hydrolases"/>
    <property type="match status" value="1"/>
</dbReference>
<dbReference type="Pfam" id="PF25568">
    <property type="entry name" value="AAA_lid_At3g28540"/>
    <property type="match status" value="1"/>
</dbReference>
<dbReference type="OMA" id="MSAYFDY"/>
<dbReference type="InParanoid" id="A0A059AI59"/>
<gene>
    <name evidence="2" type="ORF">EUGRSUZ_J02374</name>
</gene>
<dbReference type="InterPro" id="IPR058017">
    <property type="entry name" value="At3g28540-like_C"/>
</dbReference>
<dbReference type="Gene3D" id="6.10.280.40">
    <property type="match status" value="1"/>
</dbReference>
<sequence>MAEHEVQYFELKRHREIVVDSYLPFVIEEAKSIKQRKKTLELYSSTSKAPTAFNGTRQKYRRQLQSNGQVQIITATEKFMCKILKNIRGKTHWNSLAPPCSLSGAWSPVNLNQPSTLETLAMDPKLKKMLIDDLDRFVGRKEYYRRVGKAWKRGYLFLVAAMANYLKFDIYDQELSGLRSNVKLRRLLVTTANQSILVVEDIDCTMTFQDRRLEAQATSTNTMSAPYRQQDVQLMLSGFLNFIDGLWSSCGDEQIIVFPTNHKERLDPAVLHPGHMNVEVPILYCIPCGFRLLSANYLKINRHELFNHIESLLETARVTPAEVTEQLLKSDEPEVALRDMVIFLVNHKRKENDEVVKKKVCQCQLVEENGASVEESRKCKLIEE</sequence>
<dbReference type="InterPro" id="IPR050747">
    <property type="entry name" value="Mitochondrial_chaperone_BCS1"/>
</dbReference>
<organism evidence="2">
    <name type="scientific">Eucalyptus grandis</name>
    <name type="common">Flooded gum</name>
    <dbReference type="NCBI Taxonomy" id="71139"/>
    <lineage>
        <taxon>Eukaryota</taxon>
        <taxon>Viridiplantae</taxon>
        <taxon>Streptophyta</taxon>
        <taxon>Embryophyta</taxon>
        <taxon>Tracheophyta</taxon>
        <taxon>Spermatophyta</taxon>
        <taxon>Magnoliopsida</taxon>
        <taxon>eudicotyledons</taxon>
        <taxon>Gunneridae</taxon>
        <taxon>Pentapetalae</taxon>
        <taxon>rosids</taxon>
        <taxon>malvids</taxon>
        <taxon>Myrtales</taxon>
        <taxon>Myrtaceae</taxon>
        <taxon>Myrtoideae</taxon>
        <taxon>Eucalypteae</taxon>
        <taxon>Eucalyptus</taxon>
    </lineage>
</organism>
<proteinExistence type="predicted"/>
<dbReference type="PANTHER" id="PTHR23070">
    <property type="entry name" value="BCS1 AAA-TYPE ATPASE"/>
    <property type="match status" value="1"/>
</dbReference>
<dbReference type="Gramene" id="KCW53075">
    <property type="protein sequence ID" value="KCW53075"/>
    <property type="gene ID" value="EUGRSUZ_J02374"/>
</dbReference>
<reference evidence="2" key="1">
    <citation type="submission" date="2013-07" db="EMBL/GenBank/DDBJ databases">
        <title>The genome of Eucalyptus grandis.</title>
        <authorList>
            <person name="Schmutz J."/>
            <person name="Hayes R."/>
            <person name="Myburg A."/>
            <person name="Tuskan G."/>
            <person name="Grattapaglia D."/>
            <person name="Rokhsar D.S."/>
        </authorList>
    </citation>
    <scope>NUCLEOTIDE SEQUENCE</scope>
    <source>
        <tissue evidence="2">Leaf extractions</tissue>
    </source>
</reference>
<dbReference type="InterPro" id="IPR027417">
    <property type="entry name" value="P-loop_NTPase"/>
</dbReference>